<protein>
    <submittedName>
        <fullName evidence="2">Uncharacterized protein</fullName>
    </submittedName>
</protein>
<name>A0A9P1MD73_9PEZI</name>
<accession>A0A9P1MD73</accession>
<dbReference type="OrthoDB" id="2683368at2759"/>
<proteinExistence type="predicted"/>
<dbReference type="EMBL" id="CALLCH030000015">
    <property type="protein sequence ID" value="CAI4217047.1"/>
    <property type="molecule type" value="Genomic_DNA"/>
</dbReference>
<evidence type="ECO:0000313" key="2">
    <source>
        <dbReference type="EMBL" id="CAI4217047.1"/>
    </source>
</evidence>
<sequence>MASWYSKLLTTTTSQISNLQSRLLQSENDGDTEDDTHGKGGGGASHRNSNSNSNKVDKANL</sequence>
<keyword evidence="3" id="KW-1185">Reference proteome</keyword>
<evidence type="ECO:0000313" key="3">
    <source>
        <dbReference type="Proteomes" id="UP000838763"/>
    </source>
</evidence>
<dbReference type="Proteomes" id="UP000838763">
    <property type="component" value="Unassembled WGS sequence"/>
</dbReference>
<evidence type="ECO:0000256" key="1">
    <source>
        <dbReference type="SAM" id="MobiDB-lite"/>
    </source>
</evidence>
<feature type="region of interest" description="Disordered" evidence="1">
    <location>
        <begin position="22"/>
        <end position="61"/>
    </location>
</feature>
<comment type="caution">
    <text evidence="2">The sequence shown here is derived from an EMBL/GenBank/DDBJ whole genome shotgun (WGS) entry which is preliminary data.</text>
</comment>
<gene>
    <name evidence="2" type="ORF">PPNO1_LOCUS6690</name>
</gene>
<dbReference type="AlphaFoldDB" id="A0A9P1MD73"/>
<organism evidence="2 3">
    <name type="scientific">Parascedosporium putredinis</name>
    <dbReference type="NCBI Taxonomy" id="1442378"/>
    <lineage>
        <taxon>Eukaryota</taxon>
        <taxon>Fungi</taxon>
        <taxon>Dikarya</taxon>
        <taxon>Ascomycota</taxon>
        <taxon>Pezizomycotina</taxon>
        <taxon>Sordariomycetes</taxon>
        <taxon>Hypocreomycetidae</taxon>
        <taxon>Microascales</taxon>
        <taxon>Microascaceae</taxon>
        <taxon>Parascedosporium</taxon>
    </lineage>
</organism>
<reference evidence="2" key="1">
    <citation type="submission" date="2022-11" db="EMBL/GenBank/DDBJ databases">
        <authorList>
            <person name="Scott C."/>
            <person name="Bruce N."/>
        </authorList>
    </citation>
    <scope>NUCLEOTIDE SEQUENCE</scope>
</reference>